<gene>
    <name evidence="1" type="ORF">S01H4_34560</name>
</gene>
<accession>X0ZYM1</accession>
<evidence type="ECO:0008006" key="2">
    <source>
        <dbReference type="Google" id="ProtNLM"/>
    </source>
</evidence>
<comment type="caution">
    <text evidence="1">The sequence shown here is derived from an EMBL/GenBank/DDBJ whole genome shotgun (WGS) entry which is preliminary data.</text>
</comment>
<protein>
    <recommendedName>
        <fullName evidence="2">HTH HARE-type domain-containing protein</fullName>
    </recommendedName>
</protein>
<reference evidence="1" key="1">
    <citation type="journal article" date="2014" name="Front. Microbiol.">
        <title>High frequency of phylogenetically diverse reductive dehalogenase-homologous genes in deep subseafloor sedimentary metagenomes.</title>
        <authorList>
            <person name="Kawai M."/>
            <person name="Futagami T."/>
            <person name="Toyoda A."/>
            <person name="Takaki Y."/>
            <person name="Nishi S."/>
            <person name="Hori S."/>
            <person name="Arai W."/>
            <person name="Tsubouchi T."/>
            <person name="Morono Y."/>
            <person name="Uchiyama I."/>
            <person name="Ito T."/>
            <person name="Fujiyama A."/>
            <person name="Inagaki F."/>
            <person name="Takami H."/>
        </authorList>
    </citation>
    <scope>NUCLEOTIDE SEQUENCE</scope>
    <source>
        <strain evidence="1">Expedition CK06-06</strain>
    </source>
</reference>
<name>X0ZYM1_9ZZZZ</name>
<organism evidence="1">
    <name type="scientific">marine sediment metagenome</name>
    <dbReference type="NCBI Taxonomy" id="412755"/>
    <lineage>
        <taxon>unclassified sequences</taxon>
        <taxon>metagenomes</taxon>
        <taxon>ecological metagenomes</taxon>
    </lineage>
</organism>
<dbReference type="AlphaFoldDB" id="X0ZYM1"/>
<sequence>MRGFIDVTYRPKDVKKMTYEEFKQIIKEALEKESDGLTWTQLRERNPELYQRWPANQWVRKLEDDIGLIREKVKGRMVWRIGNEN</sequence>
<proteinExistence type="predicted"/>
<dbReference type="EMBL" id="BART01018296">
    <property type="protein sequence ID" value="GAG74669.1"/>
    <property type="molecule type" value="Genomic_DNA"/>
</dbReference>
<evidence type="ECO:0000313" key="1">
    <source>
        <dbReference type="EMBL" id="GAG74669.1"/>
    </source>
</evidence>